<dbReference type="InterPro" id="IPR036271">
    <property type="entry name" value="Tet_transcr_reg_TetR-rel_C_sf"/>
</dbReference>
<dbReference type="Gene3D" id="1.10.357.10">
    <property type="entry name" value="Tetracycline Repressor, domain 2"/>
    <property type="match status" value="1"/>
</dbReference>
<proteinExistence type="predicted"/>
<comment type="caution">
    <text evidence="4">The sequence shown here is derived from an EMBL/GenBank/DDBJ whole genome shotgun (WGS) entry which is preliminary data.</text>
</comment>
<evidence type="ECO:0000256" key="1">
    <source>
        <dbReference type="ARBA" id="ARBA00023125"/>
    </source>
</evidence>
<sequence length="216" mass="24385">MPNDESNEEKSKELIDRKTQLMEIALEKFARLGYHQTKISDIVSEAGVAQGTFYWHFKSKEAIGLEIIEQGKERLLQVIDQGYRQDPGDIDDMVKASEALFLRLFGFAEDNRHLMEILLTGNGADLTIRQSIAAARNAMEQGFRRNIQRAKELRMLPEEIDVELRAALLMSMCEGLLSRWLFGSGDMHAKIAESDAGNLAGELANFEFYGLLGKSR</sequence>
<evidence type="ECO:0000313" key="5">
    <source>
        <dbReference type="Proteomes" id="UP000605427"/>
    </source>
</evidence>
<evidence type="ECO:0000256" key="2">
    <source>
        <dbReference type="PROSITE-ProRule" id="PRU00335"/>
    </source>
</evidence>
<name>A0ABQ1ZYA8_9BACL</name>
<dbReference type="SUPFAM" id="SSF46689">
    <property type="entry name" value="Homeodomain-like"/>
    <property type="match status" value="1"/>
</dbReference>
<dbReference type="PANTHER" id="PTHR43479:SF11">
    <property type="entry name" value="ACREF_ENVCD OPERON REPRESSOR-RELATED"/>
    <property type="match status" value="1"/>
</dbReference>
<feature type="domain" description="HTH tetR-type" evidence="3">
    <location>
        <begin position="15"/>
        <end position="75"/>
    </location>
</feature>
<dbReference type="PROSITE" id="PS50977">
    <property type="entry name" value="HTH_TETR_2"/>
    <property type="match status" value="1"/>
</dbReference>
<gene>
    <name evidence="4" type="ORF">GCM10007362_28170</name>
</gene>
<dbReference type="SUPFAM" id="SSF48498">
    <property type="entry name" value="Tetracyclin repressor-like, C-terminal domain"/>
    <property type="match status" value="1"/>
</dbReference>
<dbReference type="InterPro" id="IPR009057">
    <property type="entry name" value="Homeodomain-like_sf"/>
</dbReference>
<keyword evidence="1 2" id="KW-0238">DNA-binding</keyword>
<dbReference type="Proteomes" id="UP000605427">
    <property type="component" value="Unassembled WGS sequence"/>
</dbReference>
<dbReference type="PRINTS" id="PR00455">
    <property type="entry name" value="HTHTETR"/>
</dbReference>
<organism evidence="4 5">
    <name type="scientific">Saccharibacillus endophyticus</name>
    <dbReference type="NCBI Taxonomy" id="2060666"/>
    <lineage>
        <taxon>Bacteria</taxon>
        <taxon>Bacillati</taxon>
        <taxon>Bacillota</taxon>
        <taxon>Bacilli</taxon>
        <taxon>Bacillales</taxon>
        <taxon>Paenibacillaceae</taxon>
        <taxon>Saccharibacillus</taxon>
    </lineage>
</organism>
<dbReference type="InterPro" id="IPR050624">
    <property type="entry name" value="HTH-type_Tx_Regulator"/>
</dbReference>
<dbReference type="InterPro" id="IPR001647">
    <property type="entry name" value="HTH_TetR"/>
</dbReference>
<keyword evidence="5" id="KW-1185">Reference proteome</keyword>
<evidence type="ECO:0000259" key="3">
    <source>
        <dbReference type="PROSITE" id="PS50977"/>
    </source>
</evidence>
<evidence type="ECO:0000313" key="4">
    <source>
        <dbReference type="EMBL" id="GGH80209.1"/>
    </source>
</evidence>
<accession>A0ABQ1ZYA8</accession>
<reference evidence="5" key="1">
    <citation type="journal article" date="2019" name="Int. J. Syst. Evol. Microbiol.">
        <title>The Global Catalogue of Microorganisms (GCM) 10K type strain sequencing project: providing services to taxonomists for standard genome sequencing and annotation.</title>
        <authorList>
            <consortium name="The Broad Institute Genomics Platform"/>
            <consortium name="The Broad Institute Genome Sequencing Center for Infectious Disease"/>
            <person name="Wu L."/>
            <person name="Ma J."/>
        </authorList>
    </citation>
    <scope>NUCLEOTIDE SEQUENCE [LARGE SCALE GENOMIC DNA]</scope>
    <source>
        <strain evidence="5">CCM 8702</strain>
    </source>
</reference>
<dbReference type="Pfam" id="PF00440">
    <property type="entry name" value="TetR_N"/>
    <property type="match status" value="1"/>
</dbReference>
<dbReference type="PANTHER" id="PTHR43479">
    <property type="entry name" value="ACREF/ENVCD OPERON REPRESSOR-RELATED"/>
    <property type="match status" value="1"/>
</dbReference>
<protein>
    <submittedName>
        <fullName evidence="4">DNA-binding transcriptional repressor AcrR</fullName>
    </submittedName>
</protein>
<feature type="DNA-binding region" description="H-T-H motif" evidence="2">
    <location>
        <begin position="38"/>
        <end position="57"/>
    </location>
</feature>
<dbReference type="EMBL" id="BMDD01000003">
    <property type="protein sequence ID" value="GGH80209.1"/>
    <property type="molecule type" value="Genomic_DNA"/>
</dbReference>
<dbReference type="GO" id="GO:0003677">
    <property type="term" value="F:DNA binding"/>
    <property type="evidence" value="ECO:0007669"/>
    <property type="project" value="UniProtKB-KW"/>
</dbReference>